<dbReference type="PANTHER" id="PTHR42648:SF21">
    <property type="entry name" value="CYSTEINE-RICH RLK (RECEPTOR-LIKE PROTEIN KINASE) 8"/>
    <property type="match status" value="1"/>
</dbReference>
<dbReference type="PANTHER" id="PTHR42648">
    <property type="entry name" value="TRANSPOSASE, PUTATIVE-RELATED"/>
    <property type="match status" value="1"/>
</dbReference>
<gene>
    <name evidence="1" type="ORF">Tci_890318</name>
</gene>
<reference evidence="1" key="1">
    <citation type="journal article" date="2019" name="Sci. Rep.">
        <title>Draft genome of Tanacetum cinerariifolium, the natural source of mosquito coil.</title>
        <authorList>
            <person name="Yamashiro T."/>
            <person name="Shiraishi A."/>
            <person name="Satake H."/>
            <person name="Nakayama K."/>
        </authorList>
    </citation>
    <scope>NUCLEOTIDE SEQUENCE</scope>
</reference>
<organism evidence="1">
    <name type="scientific">Tanacetum cinerariifolium</name>
    <name type="common">Dalmatian daisy</name>
    <name type="synonym">Chrysanthemum cinerariifolium</name>
    <dbReference type="NCBI Taxonomy" id="118510"/>
    <lineage>
        <taxon>Eukaryota</taxon>
        <taxon>Viridiplantae</taxon>
        <taxon>Streptophyta</taxon>
        <taxon>Embryophyta</taxon>
        <taxon>Tracheophyta</taxon>
        <taxon>Spermatophyta</taxon>
        <taxon>Magnoliopsida</taxon>
        <taxon>eudicotyledons</taxon>
        <taxon>Gunneridae</taxon>
        <taxon>Pentapetalae</taxon>
        <taxon>asterids</taxon>
        <taxon>campanulids</taxon>
        <taxon>Asterales</taxon>
        <taxon>Asteraceae</taxon>
        <taxon>Asteroideae</taxon>
        <taxon>Anthemideae</taxon>
        <taxon>Anthemidinae</taxon>
        <taxon>Tanacetum</taxon>
    </lineage>
</organism>
<proteinExistence type="predicted"/>
<evidence type="ECO:0000313" key="1">
    <source>
        <dbReference type="EMBL" id="GFD18349.1"/>
    </source>
</evidence>
<accession>A0A699UAC9</accession>
<comment type="caution">
    <text evidence="1">The sequence shown here is derived from an EMBL/GenBank/DDBJ whole genome shotgun (WGS) entry which is preliminary data.</text>
</comment>
<protein>
    <submittedName>
        <fullName evidence="1">Integrase, catalytic region, zinc finger, CCHC-type, peptidase aspartic, catalytic</fullName>
    </submittedName>
</protein>
<dbReference type="EMBL" id="BKCJ011306969">
    <property type="protein sequence ID" value="GFD18349.1"/>
    <property type="molecule type" value="Genomic_DNA"/>
</dbReference>
<dbReference type="AlphaFoldDB" id="A0A699UAC9"/>
<feature type="non-terminal residue" evidence="1">
    <location>
        <position position="67"/>
    </location>
</feature>
<name>A0A699UAC9_TANCI</name>
<dbReference type="InterPro" id="IPR039537">
    <property type="entry name" value="Retrotran_Ty1/copia-like"/>
</dbReference>
<sequence>MLLWAEVVATACYTLNRSLVHTLHGKTYYELIKAKKPNVTYFRVFGSLCFPTNDSDDLDKLTAKADI</sequence>